<comment type="caution">
    <text evidence="6">The sequence shown here is derived from an EMBL/GenBank/DDBJ whole genome shotgun (WGS) entry which is preliminary data.</text>
</comment>
<dbReference type="Gene3D" id="1.10.10.10">
    <property type="entry name" value="Winged helix-like DNA-binding domain superfamily/Winged helix DNA-binding domain"/>
    <property type="match status" value="1"/>
</dbReference>
<dbReference type="InterPro" id="IPR005471">
    <property type="entry name" value="Tscrpt_reg_IclR_N"/>
</dbReference>
<evidence type="ECO:0000256" key="1">
    <source>
        <dbReference type="ARBA" id="ARBA00023015"/>
    </source>
</evidence>
<dbReference type="InterPro" id="IPR029016">
    <property type="entry name" value="GAF-like_dom_sf"/>
</dbReference>
<dbReference type="Pfam" id="PF09339">
    <property type="entry name" value="HTH_IclR"/>
    <property type="match status" value="1"/>
</dbReference>
<dbReference type="InterPro" id="IPR014757">
    <property type="entry name" value="Tscrpt_reg_IclR_C"/>
</dbReference>
<name>A0ABP6DUZ7_9ACTN</name>
<dbReference type="SMART" id="SM00346">
    <property type="entry name" value="HTH_ICLR"/>
    <property type="match status" value="1"/>
</dbReference>
<dbReference type="InterPro" id="IPR050707">
    <property type="entry name" value="HTH_MetabolicPath_Reg"/>
</dbReference>
<dbReference type="InterPro" id="IPR036388">
    <property type="entry name" value="WH-like_DNA-bd_sf"/>
</dbReference>
<dbReference type="Pfam" id="PF01614">
    <property type="entry name" value="IclR_C"/>
    <property type="match status" value="1"/>
</dbReference>
<keyword evidence="7" id="KW-1185">Reference proteome</keyword>
<dbReference type="EMBL" id="BAAATE010000003">
    <property type="protein sequence ID" value="GAA2650200.1"/>
    <property type="molecule type" value="Genomic_DNA"/>
</dbReference>
<feature type="domain" description="IclR-ED" evidence="5">
    <location>
        <begin position="113"/>
        <end position="294"/>
    </location>
</feature>
<evidence type="ECO:0000256" key="2">
    <source>
        <dbReference type="ARBA" id="ARBA00023125"/>
    </source>
</evidence>
<dbReference type="Proteomes" id="UP001501666">
    <property type="component" value="Unassembled WGS sequence"/>
</dbReference>
<reference evidence="7" key="1">
    <citation type="journal article" date="2019" name="Int. J. Syst. Evol. Microbiol.">
        <title>The Global Catalogue of Microorganisms (GCM) 10K type strain sequencing project: providing services to taxonomists for standard genome sequencing and annotation.</title>
        <authorList>
            <consortium name="The Broad Institute Genomics Platform"/>
            <consortium name="The Broad Institute Genome Sequencing Center for Infectious Disease"/>
            <person name="Wu L."/>
            <person name="Ma J."/>
        </authorList>
    </citation>
    <scope>NUCLEOTIDE SEQUENCE [LARGE SCALE GENOMIC DNA]</scope>
    <source>
        <strain evidence="7">JCM 6835</strain>
    </source>
</reference>
<proteinExistence type="predicted"/>
<keyword evidence="3" id="KW-0804">Transcription</keyword>
<dbReference type="PROSITE" id="PS51077">
    <property type="entry name" value="HTH_ICLR"/>
    <property type="match status" value="1"/>
</dbReference>
<gene>
    <name evidence="6" type="ORF">GCM10010412_015820</name>
</gene>
<accession>A0ABP6DUZ7</accession>
<dbReference type="PROSITE" id="PS51078">
    <property type="entry name" value="ICLR_ED"/>
    <property type="match status" value="1"/>
</dbReference>
<feature type="domain" description="HTH iclR-type" evidence="4">
    <location>
        <begin position="50"/>
        <end position="112"/>
    </location>
</feature>
<evidence type="ECO:0000313" key="6">
    <source>
        <dbReference type="EMBL" id="GAA2650200.1"/>
    </source>
</evidence>
<dbReference type="SUPFAM" id="SSF46785">
    <property type="entry name" value="Winged helix' DNA-binding domain"/>
    <property type="match status" value="1"/>
</dbReference>
<evidence type="ECO:0000313" key="7">
    <source>
        <dbReference type="Proteomes" id="UP001501666"/>
    </source>
</evidence>
<organism evidence="6 7">
    <name type="scientific">Nonomuraea recticatena</name>
    <dbReference type="NCBI Taxonomy" id="46178"/>
    <lineage>
        <taxon>Bacteria</taxon>
        <taxon>Bacillati</taxon>
        <taxon>Actinomycetota</taxon>
        <taxon>Actinomycetes</taxon>
        <taxon>Streptosporangiales</taxon>
        <taxon>Streptosporangiaceae</taxon>
        <taxon>Nonomuraea</taxon>
    </lineage>
</organism>
<dbReference type="SUPFAM" id="SSF55781">
    <property type="entry name" value="GAF domain-like"/>
    <property type="match status" value="1"/>
</dbReference>
<evidence type="ECO:0000259" key="5">
    <source>
        <dbReference type="PROSITE" id="PS51078"/>
    </source>
</evidence>
<evidence type="ECO:0000259" key="4">
    <source>
        <dbReference type="PROSITE" id="PS51077"/>
    </source>
</evidence>
<dbReference type="PANTHER" id="PTHR30136:SF24">
    <property type="entry name" value="HTH-TYPE TRANSCRIPTIONAL REPRESSOR ALLR"/>
    <property type="match status" value="1"/>
</dbReference>
<keyword evidence="2" id="KW-0238">DNA-binding</keyword>
<dbReference type="PANTHER" id="PTHR30136">
    <property type="entry name" value="HELIX-TURN-HELIX TRANSCRIPTIONAL REGULATOR, ICLR FAMILY"/>
    <property type="match status" value="1"/>
</dbReference>
<dbReference type="InterPro" id="IPR036390">
    <property type="entry name" value="WH_DNA-bd_sf"/>
</dbReference>
<sequence>MIGITRSFYPIPAAVETRRPLGTRPVPHNALAFHKAEHEENAVAEAQSPVGSVDRALLILQEIGKHSRGVTLDELATRLGLPKSSLHRLLGALKHRGFAAQPEPSGPYFLGTEMLATAFRFYETMDLRTLVRPLLLRLSEEFTETVHMAMLDGSEVVYLDKVEAVRSITMTSVVGGRNAAHCTGVGKALLAWTYPTDEAIRAWAERYGPLSTRTRNTITHPGKLATHLDQVRQRGYALDLEENEYGVRCVAAPVFMGRTAPVAAVSVTAIKDRMSPARMEEVGNVLKRAVAEKI</sequence>
<evidence type="ECO:0000256" key="3">
    <source>
        <dbReference type="ARBA" id="ARBA00023163"/>
    </source>
</evidence>
<keyword evidence="1" id="KW-0805">Transcription regulation</keyword>
<protein>
    <submittedName>
        <fullName evidence="6">IclR family transcriptional regulator</fullName>
    </submittedName>
</protein>
<dbReference type="Gene3D" id="3.30.450.40">
    <property type="match status" value="1"/>
</dbReference>